<name>A0A495NXN8_9FLAO</name>
<accession>A0A495NXN8</accession>
<evidence type="ECO:0000256" key="1">
    <source>
        <dbReference type="SAM" id="Phobius"/>
    </source>
</evidence>
<protein>
    <submittedName>
        <fullName evidence="2">Uncharacterized protein</fullName>
    </submittedName>
</protein>
<keyword evidence="1" id="KW-0472">Membrane</keyword>
<reference evidence="2 3" key="1">
    <citation type="submission" date="2018-10" db="EMBL/GenBank/DDBJ databases">
        <title>Genomic Encyclopedia of Archaeal and Bacterial Type Strains, Phase II (KMG-II): from individual species to whole genera.</title>
        <authorList>
            <person name="Goeker M."/>
        </authorList>
    </citation>
    <scope>NUCLEOTIDE SEQUENCE [LARGE SCALE GENOMIC DNA]</scope>
    <source>
        <strain evidence="2 3">DSM 19839</strain>
    </source>
</reference>
<gene>
    <name evidence="2" type="ORF">BC962_3273</name>
</gene>
<comment type="caution">
    <text evidence="2">The sequence shown here is derived from an EMBL/GenBank/DDBJ whole genome shotgun (WGS) entry which is preliminary data.</text>
</comment>
<keyword evidence="1" id="KW-1133">Transmembrane helix</keyword>
<feature type="transmembrane region" description="Helical" evidence="1">
    <location>
        <begin position="12"/>
        <end position="32"/>
    </location>
</feature>
<sequence length="40" mass="4657">MKKNEIQLPFFIKASLLLGFSILLFGQIAYYLGRFLNNCM</sequence>
<evidence type="ECO:0000313" key="3">
    <source>
        <dbReference type="Proteomes" id="UP000276282"/>
    </source>
</evidence>
<dbReference type="EMBL" id="RBLG01000010">
    <property type="protein sequence ID" value="RKS42515.1"/>
    <property type="molecule type" value="Genomic_DNA"/>
</dbReference>
<evidence type="ECO:0000313" key="2">
    <source>
        <dbReference type="EMBL" id="RKS42515.1"/>
    </source>
</evidence>
<dbReference type="AlphaFoldDB" id="A0A495NXN8"/>
<keyword evidence="1" id="KW-0812">Transmembrane</keyword>
<proteinExistence type="predicted"/>
<keyword evidence="3" id="KW-1185">Reference proteome</keyword>
<dbReference type="Proteomes" id="UP000276282">
    <property type="component" value="Unassembled WGS sequence"/>
</dbReference>
<organism evidence="2 3">
    <name type="scientific">Gillisia mitskevichiae</name>
    <dbReference type="NCBI Taxonomy" id="270921"/>
    <lineage>
        <taxon>Bacteria</taxon>
        <taxon>Pseudomonadati</taxon>
        <taxon>Bacteroidota</taxon>
        <taxon>Flavobacteriia</taxon>
        <taxon>Flavobacteriales</taxon>
        <taxon>Flavobacteriaceae</taxon>
        <taxon>Gillisia</taxon>
    </lineage>
</organism>